<name>A0ABT5XSS7_9FLAO</name>
<dbReference type="Proteomes" id="UP001217083">
    <property type="component" value="Unassembled WGS sequence"/>
</dbReference>
<comment type="caution">
    <text evidence="2">The sequence shown here is derived from an EMBL/GenBank/DDBJ whole genome shotgun (WGS) entry which is preliminary data.</text>
</comment>
<reference evidence="2 3" key="1">
    <citation type="submission" date="2023-03" db="EMBL/GenBank/DDBJ databases">
        <title>Muricauda XX sp. nov. and Muricauda XXX sp. nov., two novel species isolated from Okinawa Trough.</title>
        <authorList>
            <person name="Cao W."/>
            <person name="Deng X."/>
        </authorList>
    </citation>
    <scope>NUCLEOTIDE SEQUENCE [LARGE SCALE GENOMIC DNA]</scope>
    <source>
        <strain evidence="2 3">81s02</strain>
    </source>
</reference>
<evidence type="ECO:0000259" key="1">
    <source>
        <dbReference type="Pfam" id="PF01425"/>
    </source>
</evidence>
<keyword evidence="3" id="KW-1185">Reference proteome</keyword>
<evidence type="ECO:0000313" key="2">
    <source>
        <dbReference type="EMBL" id="MDF0708867.1"/>
    </source>
</evidence>
<dbReference type="Pfam" id="PF01425">
    <property type="entry name" value="Amidase"/>
    <property type="match status" value="1"/>
</dbReference>
<dbReference type="PROSITE" id="PS51257">
    <property type="entry name" value="PROKAR_LIPOPROTEIN"/>
    <property type="match status" value="1"/>
</dbReference>
<dbReference type="PANTHER" id="PTHR42678">
    <property type="entry name" value="AMIDASE"/>
    <property type="match status" value="1"/>
</dbReference>
<dbReference type="RefSeq" id="WP_275650663.1">
    <property type="nucleotide sequence ID" value="NZ_JARFVA010000007.1"/>
</dbReference>
<dbReference type="InterPro" id="IPR023631">
    <property type="entry name" value="Amidase_dom"/>
</dbReference>
<proteinExistence type="predicted"/>
<organism evidence="2 3">
    <name type="scientific">Flagellimonas okinawensis</name>
    <dbReference type="NCBI Taxonomy" id="3031324"/>
    <lineage>
        <taxon>Bacteria</taxon>
        <taxon>Pseudomonadati</taxon>
        <taxon>Bacteroidota</taxon>
        <taxon>Flavobacteriia</taxon>
        <taxon>Flavobacteriales</taxon>
        <taxon>Flavobacteriaceae</taxon>
        <taxon>Flagellimonas</taxon>
    </lineage>
</organism>
<evidence type="ECO:0000313" key="3">
    <source>
        <dbReference type="Proteomes" id="UP001217083"/>
    </source>
</evidence>
<dbReference type="Gene3D" id="3.90.1300.10">
    <property type="entry name" value="Amidase signature (AS) domain"/>
    <property type="match status" value="1"/>
</dbReference>
<protein>
    <submittedName>
        <fullName evidence="2">Amidase family protein</fullName>
    </submittedName>
</protein>
<sequence>MYRFLLCSFLVSVLFSCKPKNIESQDEKVIWEAYNDSAQVAESKDNENPRMRYKFIQSKVLDKNEVFLPLYDEVSQFTEAQYERMKPLVLEQDIPTIQSHIDHGTFTYEDLVLFYLHRIYKYELPNNTTLNTVIALNANVLEEARQLDETKEIHHPIYGMPILLKDNIGTSEMNTTAGAIALKENQTDDAFIVERLKKKGALILGKVNLSEWANFICGVCPNGQSAVGGQTLNPYGRRMFDTGGSSAGSGTSTAANYAVGAIGTETSGSILSPSSQNSVVGLKPTIGLLSRTGIVPISSTLDTPGPMTKNVTDNAILLDALLGKDEADYKSVSAEPGILSAWMNPESLTEIRLGVMKNLMERDSIYASNVDALREAGAQIVEFEPEDIPLEGFTTLLNLDMEQDLPAYLKSQVKNKDAVKVESVEDVVAFNQQDSLVRIPYGQARLDGILADTTSTEQFERIKTDLKESGRAFFKIMEEQDLDAVLSINNYHAGYAAVAEYPALTIPMGYRTNGEPRSLTFIGKPFSEAHLLRIGKAFEELTNVRKIPELYKD</sequence>
<feature type="domain" description="Amidase" evidence="1">
    <location>
        <begin position="111"/>
        <end position="486"/>
    </location>
</feature>
<dbReference type="PANTHER" id="PTHR42678:SF34">
    <property type="entry name" value="OS04G0183300 PROTEIN"/>
    <property type="match status" value="1"/>
</dbReference>
<gene>
    <name evidence="2" type="ORF">PY091_16750</name>
</gene>
<dbReference type="EMBL" id="JARFVA010000007">
    <property type="protein sequence ID" value="MDF0708867.1"/>
    <property type="molecule type" value="Genomic_DNA"/>
</dbReference>
<dbReference type="InterPro" id="IPR036928">
    <property type="entry name" value="AS_sf"/>
</dbReference>
<dbReference type="SUPFAM" id="SSF75304">
    <property type="entry name" value="Amidase signature (AS) enzymes"/>
    <property type="match status" value="1"/>
</dbReference>
<accession>A0ABT5XSS7</accession>